<keyword evidence="1" id="KW-0813">Transport</keyword>
<name>A0ABY7VWJ5_9BACT</name>
<evidence type="ECO:0000256" key="3">
    <source>
        <dbReference type="ARBA" id="ARBA00022723"/>
    </source>
</evidence>
<dbReference type="PANTHER" id="PTHR30176:SF3">
    <property type="entry name" value="FERREDOXIN-TYPE PROTEIN NAPH"/>
    <property type="match status" value="1"/>
</dbReference>
<evidence type="ECO:0000256" key="7">
    <source>
        <dbReference type="SAM" id="Phobius"/>
    </source>
</evidence>
<evidence type="ECO:0000256" key="6">
    <source>
        <dbReference type="ARBA" id="ARBA00023014"/>
    </source>
</evidence>
<dbReference type="RefSeq" id="WP_274153333.1">
    <property type="nucleotide sequence ID" value="NZ_CP117812.1"/>
</dbReference>
<dbReference type="InterPro" id="IPR017896">
    <property type="entry name" value="4Fe4S_Fe-S-bd"/>
</dbReference>
<dbReference type="EMBL" id="CP117812">
    <property type="protein sequence ID" value="WDE98462.1"/>
    <property type="molecule type" value="Genomic_DNA"/>
</dbReference>
<feature type="domain" description="4Fe-4S ferredoxin-type" evidence="8">
    <location>
        <begin position="364"/>
        <end position="393"/>
    </location>
</feature>
<dbReference type="InterPro" id="IPR051684">
    <property type="entry name" value="Electron_Trans/Redox"/>
</dbReference>
<accession>A0ABY7VWJ5</accession>
<gene>
    <name evidence="9" type="ORF">PQO03_21870</name>
</gene>
<keyword evidence="5" id="KW-0408">Iron</keyword>
<dbReference type="SUPFAM" id="SSF54862">
    <property type="entry name" value="4Fe-4S ferredoxins"/>
    <property type="match status" value="1"/>
</dbReference>
<sequence>MKRSKLEMIFLVLFLPAIIFIYTMKSYPAVITNALGINDPFGDFFFFFGKSPNFWYQTLYTGIVVIISAMLLFKGKSPYGKRAGKASLSSYQKKKFTSILLVQLVGFYFMPFVLPMINGGDWSDKAPKNDIVLEAPANTISLDNPINYSPDNQKYSLLVYVEGILQDKNSYEIINDERPGTSVYAKTLVFDEALPADQKITVSAFHLVHKMAHVYVAPAFFSSYALIYMFVIIPIFVWFFGKRYCSWVCACGNLAETIGTTKWGAKWVREGTPRGEKSLALEWIQVFMFIFSIVIGISIILNTYHIISPGAYDRLWHVQDLIIDFTFGSIIGVGLYPFFGTRIWCRYGCPMARWMKLFGRWTRSRYAVVPNDNCKGIGLCTQACPMGIAVDEYAHKDKKPIEVSFGLHSSPCIGCGGCIDACPVDALTFNKIGDKTVITTKVPGEF</sequence>
<evidence type="ECO:0000256" key="1">
    <source>
        <dbReference type="ARBA" id="ARBA00022448"/>
    </source>
</evidence>
<evidence type="ECO:0000259" key="8">
    <source>
        <dbReference type="PROSITE" id="PS51379"/>
    </source>
</evidence>
<keyword evidence="10" id="KW-1185">Reference proteome</keyword>
<dbReference type="Pfam" id="PF13187">
    <property type="entry name" value="Fer4_9"/>
    <property type="match status" value="1"/>
</dbReference>
<evidence type="ECO:0000256" key="2">
    <source>
        <dbReference type="ARBA" id="ARBA00022485"/>
    </source>
</evidence>
<keyword evidence="6" id="KW-0411">Iron-sulfur</keyword>
<organism evidence="9 10">
    <name type="scientific">Lentisphaera profundi</name>
    <dbReference type="NCBI Taxonomy" id="1658616"/>
    <lineage>
        <taxon>Bacteria</taxon>
        <taxon>Pseudomonadati</taxon>
        <taxon>Lentisphaerota</taxon>
        <taxon>Lentisphaeria</taxon>
        <taxon>Lentisphaerales</taxon>
        <taxon>Lentisphaeraceae</taxon>
        <taxon>Lentisphaera</taxon>
    </lineage>
</organism>
<evidence type="ECO:0000313" key="9">
    <source>
        <dbReference type="EMBL" id="WDE98462.1"/>
    </source>
</evidence>
<keyword evidence="7" id="KW-0472">Membrane</keyword>
<keyword evidence="7" id="KW-1133">Transmembrane helix</keyword>
<feature type="transmembrane region" description="Helical" evidence="7">
    <location>
        <begin position="279"/>
        <end position="301"/>
    </location>
</feature>
<feature type="domain" description="4Fe-4S ferredoxin-type" evidence="8">
    <location>
        <begin position="403"/>
        <end position="432"/>
    </location>
</feature>
<feature type="transmembrane region" description="Helical" evidence="7">
    <location>
        <begin position="54"/>
        <end position="75"/>
    </location>
</feature>
<feature type="transmembrane region" description="Helical" evidence="7">
    <location>
        <begin position="96"/>
        <end position="117"/>
    </location>
</feature>
<keyword evidence="7" id="KW-0812">Transmembrane</keyword>
<protein>
    <submittedName>
        <fullName evidence="9">4Fe-4S dicluster domain-containing protein</fullName>
    </submittedName>
</protein>
<feature type="transmembrane region" description="Helical" evidence="7">
    <location>
        <begin position="321"/>
        <end position="345"/>
    </location>
</feature>
<evidence type="ECO:0000313" key="10">
    <source>
        <dbReference type="Proteomes" id="UP001214250"/>
    </source>
</evidence>
<keyword evidence="2" id="KW-0004">4Fe-4S</keyword>
<proteinExistence type="predicted"/>
<dbReference type="Proteomes" id="UP001214250">
    <property type="component" value="Chromosome 2"/>
</dbReference>
<feature type="transmembrane region" description="Helical" evidence="7">
    <location>
        <begin position="215"/>
        <end position="240"/>
    </location>
</feature>
<dbReference type="PROSITE" id="PS00198">
    <property type="entry name" value="4FE4S_FER_1"/>
    <property type="match status" value="1"/>
</dbReference>
<evidence type="ECO:0000256" key="5">
    <source>
        <dbReference type="ARBA" id="ARBA00023004"/>
    </source>
</evidence>
<keyword evidence="3" id="KW-0479">Metal-binding</keyword>
<dbReference type="Pfam" id="PF12801">
    <property type="entry name" value="Fer4_5"/>
    <property type="match status" value="2"/>
</dbReference>
<keyword evidence="4" id="KW-0249">Electron transport</keyword>
<dbReference type="Gene3D" id="3.30.70.20">
    <property type="match status" value="1"/>
</dbReference>
<dbReference type="PROSITE" id="PS51379">
    <property type="entry name" value="4FE4S_FER_2"/>
    <property type="match status" value="2"/>
</dbReference>
<reference evidence="9 10" key="1">
    <citation type="submission" date="2023-02" db="EMBL/GenBank/DDBJ databases">
        <title>Genome sequence of Lentisphaera profundi SAORIC-696.</title>
        <authorList>
            <person name="Kim e."/>
            <person name="Cho J.-C."/>
            <person name="Choi A."/>
            <person name="Kang I."/>
        </authorList>
    </citation>
    <scope>NUCLEOTIDE SEQUENCE [LARGE SCALE GENOMIC DNA]</scope>
    <source>
        <strain evidence="9 10">SAORIC-696</strain>
    </source>
</reference>
<dbReference type="InterPro" id="IPR017900">
    <property type="entry name" value="4Fe4S_Fe_S_CS"/>
</dbReference>
<evidence type="ECO:0000256" key="4">
    <source>
        <dbReference type="ARBA" id="ARBA00022982"/>
    </source>
</evidence>
<dbReference type="PANTHER" id="PTHR30176">
    <property type="entry name" value="FERREDOXIN-TYPE PROTEIN NAPH"/>
    <property type="match status" value="1"/>
</dbReference>